<proteinExistence type="inferred from homology"/>
<dbReference type="Gene3D" id="3.40.630.10">
    <property type="entry name" value="Zn peptidases"/>
    <property type="match status" value="1"/>
</dbReference>
<organism evidence="4 5">
    <name type="scientific">Arenicella xantha</name>
    <dbReference type="NCBI Taxonomy" id="644221"/>
    <lineage>
        <taxon>Bacteria</taxon>
        <taxon>Pseudomonadati</taxon>
        <taxon>Pseudomonadota</taxon>
        <taxon>Gammaproteobacteria</taxon>
        <taxon>Arenicellales</taxon>
        <taxon>Arenicellaceae</taxon>
        <taxon>Arenicella</taxon>
    </lineage>
</organism>
<protein>
    <submittedName>
        <fullName evidence="4">Murein tripeptide amidase MpaA</fullName>
    </submittedName>
</protein>
<dbReference type="CDD" id="cd06234">
    <property type="entry name" value="M14_PaCCP-like"/>
    <property type="match status" value="1"/>
</dbReference>
<dbReference type="SUPFAM" id="SSF53187">
    <property type="entry name" value="Zn-dependent exopeptidases"/>
    <property type="match status" value="1"/>
</dbReference>
<dbReference type="GO" id="GO:0008270">
    <property type="term" value="F:zinc ion binding"/>
    <property type="evidence" value="ECO:0007669"/>
    <property type="project" value="InterPro"/>
</dbReference>
<comment type="caution">
    <text evidence="4">The sequence shown here is derived from an EMBL/GenBank/DDBJ whole genome shotgun (WGS) entry which is preliminary data.</text>
</comment>
<dbReference type="PANTHER" id="PTHR12756:SF11">
    <property type="entry name" value="CYTOSOLIC CARBOXYPEPTIDASE 1"/>
    <property type="match status" value="1"/>
</dbReference>
<reference evidence="4 5" key="1">
    <citation type="submission" date="2018-06" db="EMBL/GenBank/DDBJ databases">
        <title>Genomic Encyclopedia of Type Strains, Phase IV (KMG-IV): sequencing the most valuable type-strain genomes for metagenomic binning, comparative biology and taxonomic classification.</title>
        <authorList>
            <person name="Goeker M."/>
        </authorList>
    </citation>
    <scope>NUCLEOTIDE SEQUENCE [LARGE SCALE GENOMIC DNA]</scope>
    <source>
        <strain evidence="4 5">DSM 24032</strain>
    </source>
</reference>
<dbReference type="AlphaFoldDB" id="A0A395JNZ8"/>
<dbReference type="InterPro" id="IPR050821">
    <property type="entry name" value="Cytosolic_carboxypeptidase"/>
</dbReference>
<evidence type="ECO:0000313" key="5">
    <source>
        <dbReference type="Proteomes" id="UP000253083"/>
    </source>
</evidence>
<dbReference type="PROSITE" id="PS52035">
    <property type="entry name" value="PEPTIDASE_M14"/>
    <property type="match status" value="1"/>
</dbReference>
<dbReference type="InParanoid" id="A0A395JNZ8"/>
<comment type="cofactor">
    <cofactor evidence="1">
        <name>Zn(2+)</name>
        <dbReference type="ChEBI" id="CHEBI:29105"/>
    </cofactor>
</comment>
<dbReference type="SMART" id="SM00631">
    <property type="entry name" value="Zn_pept"/>
    <property type="match status" value="1"/>
</dbReference>
<evidence type="ECO:0000259" key="3">
    <source>
        <dbReference type="PROSITE" id="PS52035"/>
    </source>
</evidence>
<dbReference type="Proteomes" id="UP000253083">
    <property type="component" value="Unassembled WGS sequence"/>
</dbReference>
<dbReference type="InterPro" id="IPR000834">
    <property type="entry name" value="Peptidase_M14"/>
</dbReference>
<evidence type="ECO:0000256" key="2">
    <source>
        <dbReference type="PROSITE-ProRule" id="PRU01379"/>
    </source>
</evidence>
<dbReference type="GO" id="GO:0006508">
    <property type="term" value="P:proteolysis"/>
    <property type="evidence" value="ECO:0007669"/>
    <property type="project" value="InterPro"/>
</dbReference>
<comment type="similarity">
    <text evidence="2">Belongs to the peptidase M14 family.</text>
</comment>
<dbReference type="EMBL" id="QNRT01000002">
    <property type="protein sequence ID" value="RBP51308.1"/>
    <property type="molecule type" value="Genomic_DNA"/>
</dbReference>
<dbReference type="PANTHER" id="PTHR12756">
    <property type="entry name" value="CYTOSOLIC CARBOXYPEPTIDASE"/>
    <property type="match status" value="1"/>
</dbReference>
<accession>A0A395JNZ8</accession>
<name>A0A395JNZ8_9GAMM</name>
<sequence length="377" mass="42364">MSVIQISDQFDSGSIDVIDATDANNIQLAIRKDNAADFLQWFHFRIDGEVGQVCKIHITNTGESSYVGGWPEYDVCTSWNRQDWFRTPCTYADGVLSFEIELHQNSVYFAYFAPYSYERHLDLLAWAQSDERVGNQTLGSTLDGRSMSLLRISDCATPKRKVWVIARQHPGETMAEWFVEGFLHALLDVDNPLANKLLQDTAFYVVPNMNPDGSARGNLRTNAAGANLNREWESPSMTSSPEVFLVRERMLKEGGDLFLDIHGDEELPYNFVAGCEGNLGYDARHAALESTFKNAYMAISPDFQDTHGYPKDEPGKADMRIAANWLGEQFKTLSFTIEMPFKDNADLPNPYTGWSPERSAQLGRDVLFPVNAVLASL</sequence>
<feature type="active site" description="Proton donor/acceptor" evidence="2">
    <location>
        <position position="338"/>
    </location>
</feature>
<evidence type="ECO:0000313" key="4">
    <source>
        <dbReference type="EMBL" id="RBP51308.1"/>
    </source>
</evidence>
<feature type="domain" description="Peptidase M14" evidence="3">
    <location>
        <begin position="113"/>
        <end position="377"/>
    </location>
</feature>
<gene>
    <name evidence="4" type="ORF">DFR28_102727</name>
</gene>
<dbReference type="InterPro" id="IPR040626">
    <property type="entry name" value="Pepdidase_M14_N"/>
</dbReference>
<dbReference type="GO" id="GO:0004181">
    <property type="term" value="F:metallocarboxypeptidase activity"/>
    <property type="evidence" value="ECO:0007669"/>
    <property type="project" value="InterPro"/>
</dbReference>
<dbReference type="Pfam" id="PF18027">
    <property type="entry name" value="Pepdidase_M14_N"/>
    <property type="match status" value="1"/>
</dbReference>
<dbReference type="Gene3D" id="2.60.40.3120">
    <property type="match status" value="1"/>
</dbReference>
<keyword evidence="5" id="KW-1185">Reference proteome</keyword>
<dbReference type="Pfam" id="PF00246">
    <property type="entry name" value="Peptidase_M14"/>
    <property type="match status" value="1"/>
</dbReference>
<evidence type="ECO:0000256" key="1">
    <source>
        <dbReference type="ARBA" id="ARBA00001947"/>
    </source>
</evidence>